<sequence length="256" mass="26874">MTLLLPLFIALLLVALPRLLPLPVVSTVSVPAGAAAATWHACELPEPPSLPKPQASTAPNNLLYLPLGLHPADRCLHGPLVVEGLVRIRPPLQFWRICAGEIRFGDCSRTPTGIVAAGSGRRQVEEGEYRVAAGGCQEGDLLVRGDLYLGRYSRVLGSVRVEGGVWMDEGAEVAGAILARGSVRVGRRSRVAGPLSAGRSVSLGRDCVVGAQGSPTSINAERVRINEGCKVYGQVTAEKGAQVNARAGAEAPREPV</sequence>
<dbReference type="AlphaFoldDB" id="A0A1A9KK53"/>
<accession>A0A1A9KK53</accession>
<dbReference type="Gene3D" id="2.160.10.10">
    <property type="entry name" value="Hexapeptide repeat proteins"/>
    <property type="match status" value="1"/>
</dbReference>
<dbReference type="RefSeq" id="WP_064584758.1">
    <property type="nucleotide sequence ID" value="NZ_CP015878.1"/>
</dbReference>
<name>A0A1A9KK53_9PSED</name>
<protein>
    <recommendedName>
        <fullName evidence="3">Polymer-forming cytoskeletal protein</fullName>
    </recommendedName>
</protein>
<gene>
    <name evidence="1" type="ORF">A9C11_29750</name>
</gene>
<evidence type="ECO:0000313" key="1">
    <source>
        <dbReference type="EMBL" id="ANI17925.1"/>
    </source>
</evidence>
<dbReference type="InterPro" id="IPR011004">
    <property type="entry name" value="Trimer_LpxA-like_sf"/>
</dbReference>
<dbReference type="Proteomes" id="UP000077748">
    <property type="component" value="Chromosome"/>
</dbReference>
<reference evidence="1 2" key="1">
    <citation type="submission" date="2016-05" db="EMBL/GenBank/DDBJ databases">
        <title>Genome Sequence of Pseudomonas citronellolis Strain SJTE-3, an Estrogens and Persistent Organic Pollutants degradation strain.</title>
        <authorList>
            <person name="Liang R."/>
        </authorList>
    </citation>
    <scope>NUCLEOTIDE SEQUENCE [LARGE SCALE GENOMIC DNA]</scope>
    <source>
        <strain evidence="1 2">SJTE-3</strain>
    </source>
</reference>
<proteinExistence type="predicted"/>
<evidence type="ECO:0000313" key="2">
    <source>
        <dbReference type="Proteomes" id="UP000077748"/>
    </source>
</evidence>
<dbReference type="SUPFAM" id="SSF51161">
    <property type="entry name" value="Trimeric LpxA-like enzymes"/>
    <property type="match status" value="1"/>
</dbReference>
<dbReference type="EMBL" id="CP015878">
    <property type="protein sequence ID" value="ANI17925.1"/>
    <property type="molecule type" value="Genomic_DNA"/>
</dbReference>
<organism evidence="1 2">
    <name type="scientific">Pseudomonas citronellolis</name>
    <dbReference type="NCBI Taxonomy" id="53408"/>
    <lineage>
        <taxon>Bacteria</taxon>
        <taxon>Pseudomonadati</taxon>
        <taxon>Pseudomonadota</taxon>
        <taxon>Gammaproteobacteria</taxon>
        <taxon>Pseudomonadales</taxon>
        <taxon>Pseudomonadaceae</taxon>
        <taxon>Pseudomonas</taxon>
    </lineage>
</organism>
<evidence type="ECO:0008006" key="3">
    <source>
        <dbReference type="Google" id="ProtNLM"/>
    </source>
</evidence>